<dbReference type="PROSITE" id="PS51318">
    <property type="entry name" value="TAT"/>
    <property type="match status" value="1"/>
</dbReference>
<dbReference type="InterPro" id="IPR019546">
    <property type="entry name" value="TAT_signal_bac_arc"/>
</dbReference>
<dbReference type="InterPro" id="IPR012341">
    <property type="entry name" value="6hp_glycosidase-like_sf"/>
</dbReference>
<feature type="domain" description="Glycosyl hydrolase family 95 catalytic" evidence="2">
    <location>
        <begin position="305"/>
        <end position="416"/>
    </location>
</feature>
<dbReference type="Pfam" id="PF21307">
    <property type="entry name" value="Glyco_hydro_95_C"/>
    <property type="match status" value="1"/>
</dbReference>
<dbReference type="NCBIfam" id="TIGR01409">
    <property type="entry name" value="TAT_signal_seq"/>
    <property type="match status" value="1"/>
</dbReference>
<keyword evidence="4" id="KW-1185">Reference proteome</keyword>
<dbReference type="InterPro" id="IPR054363">
    <property type="entry name" value="GH95_cat"/>
</dbReference>
<evidence type="ECO:0000259" key="1">
    <source>
        <dbReference type="Pfam" id="PF21307"/>
    </source>
</evidence>
<dbReference type="InterPro" id="IPR008928">
    <property type="entry name" value="6-hairpin_glycosidase_sf"/>
</dbReference>
<proteinExistence type="predicted"/>
<evidence type="ECO:0008006" key="5">
    <source>
        <dbReference type="Google" id="ProtNLM"/>
    </source>
</evidence>
<comment type="caution">
    <text evidence="3">The sequence shown here is derived from an EMBL/GenBank/DDBJ whole genome shotgun (WGS) entry which is preliminary data.</text>
</comment>
<evidence type="ECO:0000259" key="2">
    <source>
        <dbReference type="Pfam" id="PF22124"/>
    </source>
</evidence>
<gene>
    <name evidence="3" type="ORF">Pen02_52800</name>
</gene>
<organism evidence="3 4">
    <name type="scientific">Plantactinospora endophytica</name>
    <dbReference type="NCBI Taxonomy" id="673535"/>
    <lineage>
        <taxon>Bacteria</taxon>
        <taxon>Bacillati</taxon>
        <taxon>Actinomycetota</taxon>
        <taxon>Actinomycetes</taxon>
        <taxon>Micromonosporales</taxon>
        <taxon>Micromonosporaceae</taxon>
        <taxon>Plantactinospora</taxon>
    </lineage>
</organism>
<dbReference type="InterPro" id="IPR006311">
    <property type="entry name" value="TAT_signal"/>
</dbReference>
<evidence type="ECO:0000313" key="3">
    <source>
        <dbReference type="EMBL" id="GIG90344.1"/>
    </source>
</evidence>
<accession>A0ABQ4E6L0</accession>
<dbReference type="Gene3D" id="1.50.10.10">
    <property type="match status" value="1"/>
</dbReference>
<reference evidence="3 4" key="1">
    <citation type="submission" date="2021-01" db="EMBL/GenBank/DDBJ databases">
        <title>Whole genome shotgun sequence of Plantactinospora endophytica NBRC 110450.</title>
        <authorList>
            <person name="Komaki H."/>
            <person name="Tamura T."/>
        </authorList>
    </citation>
    <scope>NUCLEOTIDE SEQUENCE [LARGE SCALE GENOMIC DNA]</scope>
    <source>
        <strain evidence="3 4">NBRC 110450</strain>
    </source>
</reference>
<dbReference type="RefSeq" id="WP_203868778.1">
    <property type="nucleotide sequence ID" value="NZ_BONW01000028.1"/>
</dbReference>
<name>A0ABQ4E6L0_9ACTN</name>
<dbReference type="SUPFAM" id="SSF48208">
    <property type="entry name" value="Six-hairpin glycosidases"/>
    <property type="match status" value="1"/>
</dbReference>
<dbReference type="Pfam" id="PF22124">
    <property type="entry name" value="Glyco_hydro_95_cat"/>
    <property type="match status" value="1"/>
</dbReference>
<dbReference type="InterPro" id="IPR049053">
    <property type="entry name" value="AFCA-like_C"/>
</dbReference>
<evidence type="ECO:0000313" key="4">
    <source>
        <dbReference type="Proteomes" id="UP000646749"/>
    </source>
</evidence>
<feature type="domain" description="Alpha fucosidase A-like C-terminal" evidence="1">
    <location>
        <begin position="541"/>
        <end position="607"/>
    </location>
</feature>
<dbReference type="PANTHER" id="PTHR31084:SF0">
    <property type="entry name" value="ALPHA-L-FUCOSIDASE 2"/>
    <property type="match status" value="1"/>
</dbReference>
<sequence>MSGIERRQFLRGLAVAGFAAAGGARLFDSGPAWASSGAAADPHETVVRDATMLWTRPPTGWWNAPFLGDGSLTAQVYAAARGTGLTFAIGAAGTAWHTPTARFTLPLAGTLTGARWQLDPWNAELTGTVSTTRGSLKFTVAVPRGSGVLLAGFTPGGGERAAGRLTGATDELGWRDRWTGSRRWVAIGDPATGVRELLAKDPEQVLAAHRRWWHDHYSGSFVSVPDKTLQRFHWLQVYAAASTARSDPAGGLDTPSTLASTNHLELHPAAAAAAGGDWPQSFDHLVFATPGAGLKSGDAENPVLAWNLPEVWDSYRYGGDARILSGVLQPMLRSAVGYYANFLLEGADGRLHLPSTYSPGYGDVEDSTHDLSLLRWAAGRLVESARPGDPAYAELDRWRGLLDRLVPYHTDETGVLLGAGVRLTISQAQPAHLLWMHPLGEKAWRRDGDRDLMRRSLDHWSGMPEAWTGRSYLSAATMAVGVRAPELALRHLGQVVAGGEHAGSRLGSSTLYRDGRVPQPGASFEAAQVMMRMLVSGDDDNVVEVFPGLPGAWRDASIGGLRAPGAFVLDASRSDGRTDWIRVRSEAGRPLLLQHGIAGAVEVRDESGRLLPAEQAGPGVLRLQPAAGATVEVRASGPVRQSGLRDVPALGTGRQWGYTGAAQDELPAVR</sequence>
<dbReference type="PANTHER" id="PTHR31084">
    <property type="entry name" value="ALPHA-L-FUCOSIDASE 2"/>
    <property type="match status" value="1"/>
</dbReference>
<protein>
    <recommendedName>
        <fullName evidence="5">Tat pathway signal sequence domain protein</fullName>
    </recommendedName>
</protein>
<dbReference type="EMBL" id="BONW01000028">
    <property type="protein sequence ID" value="GIG90344.1"/>
    <property type="molecule type" value="Genomic_DNA"/>
</dbReference>
<dbReference type="Proteomes" id="UP000646749">
    <property type="component" value="Unassembled WGS sequence"/>
</dbReference>